<keyword evidence="1" id="KW-1133">Transmembrane helix</keyword>
<dbReference type="AlphaFoldDB" id="A0A0X8VEE4"/>
<evidence type="ECO:0000313" key="4">
    <source>
        <dbReference type="Proteomes" id="UP000068026"/>
    </source>
</evidence>
<gene>
    <name evidence="2" type="ORF">CPRO_26570</name>
    <name evidence="3" type="ORF">SAMN02745151_01022</name>
</gene>
<dbReference type="Pfam" id="PF07784">
    <property type="entry name" value="DUF1622"/>
    <property type="match status" value="1"/>
</dbReference>
<protein>
    <submittedName>
        <fullName evidence="3">Uncharacterized membrane protein</fullName>
    </submittedName>
</protein>
<dbReference type="Proteomes" id="UP000068026">
    <property type="component" value="Chromosome"/>
</dbReference>
<accession>A0A0X8VEE4</accession>
<name>A0A0X8VEE4_ANAPI</name>
<dbReference type="RefSeq" id="WP_066052647.1">
    <property type="nucleotide sequence ID" value="NZ_CP014223.1"/>
</dbReference>
<dbReference type="PANTHER" id="PTHR38468:SF1">
    <property type="entry name" value="SLL0939 PROTEIN"/>
    <property type="match status" value="1"/>
</dbReference>
<feature type="transmembrane region" description="Helical" evidence="1">
    <location>
        <begin position="15"/>
        <end position="36"/>
    </location>
</feature>
<reference evidence="3" key="4">
    <citation type="submission" date="2016-11" db="EMBL/GenBank/DDBJ databases">
        <authorList>
            <person name="Varghese N."/>
            <person name="Submissions S."/>
        </authorList>
    </citation>
    <scope>NUCLEOTIDE SEQUENCE</scope>
    <source>
        <strain evidence="3">DSM 1682</strain>
    </source>
</reference>
<dbReference type="OrthoDB" id="1654752at2"/>
<dbReference type="KEGG" id="cpro:CPRO_26570"/>
<organism evidence="3 5">
    <name type="scientific">Anaerotignum propionicum DSM 1682</name>
    <dbReference type="NCBI Taxonomy" id="991789"/>
    <lineage>
        <taxon>Bacteria</taxon>
        <taxon>Bacillati</taxon>
        <taxon>Bacillota</taxon>
        <taxon>Clostridia</taxon>
        <taxon>Lachnospirales</taxon>
        <taxon>Anaerotignaceae</taxon>
        <taxon>Anaerotignum</taxon>
    </lineage>
</organism>
<keyword evidence="4" id="KW-1185">Reference proteome</keyword>
<dbReference type="EMBL" id="CP014223">
    <property type="protein sequence ID" value="AMJ42205.1"/>
    <property type="molecule type" value="Genomic_DNA"/>
</dbReference>
<evidence type="ECO:0000256" key="1">
    <source>
        <dbReference type="SAM" id="Phobius"/>
    </source>
</evidence>
<reference evidence="5" key="3">
    <citation type="submission" date="2016-11" db="EMBL/GenBank/DDBJ databases">
        <authorList>
            <person name="Jaros S."/>
            <person name="Januszkiewicz K."/>
            <person name="Wedrychowicz H."/>
        </authorList>
    </citation>
    <scope>NUCLEOTIDE SEQUENCE [LARGE SCALE GENOMIC DNA]</scope>
    <source>
        <strain evidence="5">DSM 1682</strain>
    </source>
</reference>
<dbReference type="PANTHER" id="PTHR38468">
    <property type="entry name" value="SLL0939 PROTEIN"/>
    <property type="match status" value="1"/>
</dbReference>
<dbReference type="Proteomes" id="UP000184204">
    <property type="component" value="Unassembled WGS sequence"/>
</dbReference>
<feature type="transmembrane region" description="Helical" evidence="1">
    <location>
        <begin position="77"/>
        <end position="98"/>
    </location>
</feature>
<reference evidence="4" key="2">
    <citation type="submission" date="2016-01" db="EMBL/GenBank/DDBJ databases">
        <authorList>
            <person name="Poehlein A."/>
            <person name="Schlien K."/>
            <person name="Gottschalk G."/>
            <person name="Buckel W."/>
            <person name="Daniel R."/>
        </authorList>
    </citation>
    <scope>NUCLEOTIDE SEQUENCE [LARGE SCALE GENOMIC DNA]</scope>
    <source>
        <strain evidence="4">X2</strain>
    </source>
</reference>
<keyword evidence="1" id="KW-0812">Transmembrane</keyword>
<proteinExistence type="predicted"/>
<dbReference type="EMBL" id="FQUA01000003">
    <property type="protein sequence ID" value="SHE53757.1"/>
    <property type="molecule type" value="Genomic_DNA"/>
</dbReference>
<sequence>MIFLREYLIMLTESAILMFEFVGVGIMIIAGARGIYNYIRRDPHTRLNLSRGMAMALEFKLGGEILRTVIVHDFSEILIIGGIIILRAALAFMIHWAIKNEEH</sequence>
<keyword evidence="1" id="KW-0472">Membrane</keyword>
<evidence type="ECO:0000313" key="2">
    <source>
        <dbReference type="EMBL" id="AMJ42205.1"/>
    </source>
</evidence>
<dbReference type="InterPro" id="IPR012427">
    <property type="entry name" value="DUF1622"/>
</dbReference>
<reference evidence="2 4" key="1">
    <citation type="journal article" date="2016" name="Genome Announc.">
        <title>Complete Genome Sequence of the Amino Acid-Fermenting Clostridium propionicum X2 (DSM 1682).</title>
        <authorList>
            <person name="Poehlein A."/>
            <person name="Schlien K."/>
            <person name="Chowdhury N.P."/>
            <person name="Gottschalk G."/>
            <person name="Buckel W."/>
            <person name="Daniel R."/>
        </authorList>
    </citation>
    <scope>NUCLEOTIDE SEQUENCE [LARGE SCALE GENOMIC DNA]</scope>
    <source>
        <strain evidence="2 4">X2</strain>
    </source>
</reference>
<evidence type="ECO:0000313" key="5">
    <source>
        <dbReference type="Proteomes" id="UP000184204"/>
    </source>
</evidence>
<evidence type="ECO:0000313" key="3">
    <source>
        <dbReference type="EMBL" id="SHE53757.1"/>
    </source>
</evidence>